<accession>A0A1H9X9X4</accession>
<dbReference type="AlphaFoldDB" id="A0A1H9X9X4"/>
<feature type="transmembrane region" description="Helical" evidence="1">
    <location>
        <begin position="40"/>
        <end position="60"/>
    </location>
</feature>
<dbReference type="Proteomes" id="UP000182584">
    <property type="component" value="Unassembled WGS sequence"/>
</dbReference>
<dbReference type="RefSeq" id="WP_074759102.1">
    <property type="nucleotide sequence ID" value="NZ_FOGJ01000050.1"/>
</dbReference>
<proteinExistence type="predicted"/>
<keyword evidence="1" id="KW-0472">Membrane</keyword>
<dbReference type="EMBL" id="FOGJ01000050">
    <property type="protein sequence ID" value="SES42922.1"/>
    <property type="molecule type" value="Genomic_DNA"/>
</dbReference>
<evidence type="ECO:0000313" key="2">
    <source>
        <dbReference type="EMBL" id="SES42922.1"/>
    </source>
</evidence>
<keyword evidence="1" id="KW-0812">Transmembrane</keyword>
<name>A0A1H9X9X4_BUTFI</name>
<dbReference type="OrthoDB" id="2004498at2"/>
<feature type="transmembrane region" description="Helical" evidence="1">
    <location>
        <begin position="7"/>
        <end position="28"/>
    </location>
</feature>
<organism evidence="2 3">
    <name type="scientific">Butyrivibrio fibrisolvens</name>
    <dbReference type="NCBI Taxonomy" id="831"/>
    <lineage>
        <taxon>Bacteria</taxon>
        <taxon>Bacillati</taxon>
        <taxon>Bacillota</taxon>
        <taxon>Clostridia</taxon>
        <taxon>Lachnospirales</taxon>
        <taxon>Lachnospiraceae</taxon>
        <taxon>Butyrivibrio</taxon>
    </lineage>
</organism>
<evidence type="ECO:0000313" key="3">
    <source>
        <dbReference type="Proteomes" id="UP000182584"/>
    </source>
</evidence>
<protein>
    <submittedName>
        <fullName evidence="2">Uncharacterized protein</fullName>
    </submittedName>
</protein>
<evidence type="ECO:0000256" key="1">
    <source>
        <dbReference type="SAM" id="Phobius"/>
    </source>
</evidence>
<keyword evidence="1" id="KW-1133">Transmembrane helix</keyword>
<gene>
    <name evidence="2" type="ORF">SAMN04487884_15020</name>
</gene>
<reference evidence="2 3" key="1">
    <citation type="submission" date="2016-10" db="EMBL/GenBank/DDBJ databases">
        <authorList>
            <person name="de Groot N.N."/>
        </authorList>
    </citation>
    <scope>NUCLEOTIDE SEQUENCE [LARGE SCALE GENOMIC DNA]</scope>
    <source>
        <strain evidence="2 3">AR40</strain>
    </source>
</reference>
<sequence length="118" mass="13899">MKTLRKASKIIDVVVFVAATLAIAGVFYEGMTLKWYDIVGMFVICMDYSFMPATIIHLIVDRKEKMIWFHVFSMVIILIAIVMKISETDYPAITLVLWYFYIWFLYGTIYVKAFWLDK</sequence>
<feature type="transmembrane region" description="Helical" evidence="1">
    <location>
        <begin position="67"/>
        <end position="86"/>
    </location>
</feature>
<feature type="transmembrane region" description="Helical" evidence="1">
    <location>
        <begin position="92"/>
        <end position="115"/>
    </location>
</feature>